<accession>A0A0N7M975</accession>
<dbReference type="AlphaFoldDB" id="A0A0N7M975"/>
<reference evidence="2" key="1">
    <citation type="submission" date="2015-09" db="EMBL/GenBank/DDBJ databases">
        <authorList>
            <person name="Rodrigo-Torres L."/>
            <person name="Arahal D.R."/>
        </authorList>
    </citation>
    <scope>NUCLEOTIDE SEQUENCE [LARGE SCALE GENOMIC DNA]</scope>
    <source>
        <strain evidence="2">CECT 5091</strain>
    </source>
</reference>
<protein>
    <submittedName>
        <fullName evidence="1">Uncharacterized protein</fullName>
    </submittedName>
</protein>
<name>A0A0N7M975_9RHOB</name>
<sequence length="330" mass="37606">MFLTIDDAGESTLFSLAGLTRSFVNSKKESLKLYPAVKERVRAFKRTAKIASPEVARLVATVRRYVPLRLSSHSSSDLRIALNLVRDPKLKLSVTEDPVFRALKGYVEASQTRVDLSEVREDFHYALQMKHEPEFEELTAWFDAEKSSNVVGEHLFSIMDAVTSGRRYSEDQKIGMVSRKATTAYHIAQQKLESSPDEALALMRLSILLHTKAFKHNALNGSPMTNISEKYALNTADQYFRIISSYRPWELFSEMKSLQNDTEGYLDPVAEALFAHIERLPLATLAKPEKSRIKNQARDTLSSGFRKEKWLDTTLTPRLEDQLKSFINRL</sequence>
<organism evidence="1 2">
    <name type="scientific">Ruegeria denitrificans</name>
    <dbReference type="NCBI Taxonomy" id="1715692"/>
    <lineage>
        <taxon>Bacteria</taxon>
        <taxon>Pseudomonadati</taxon>
        <taxon>Pseudomonadota</taxon>
        <taxon>Alphaproteobacteria</taxon>
        <taxon>Rhodobacterales</taxon>
        <taxon>Roseobacteraceae</taxon>
        <taxon>Ruegeria</taxon>
    </lineage>
</organism>
<dbReference type="Proteomes" id="UP000051260">
    <property type="component" value="Unassembled WGS sequence"/>
</dbReference>
<gene>
    <name evidence="1" type="ORF">RUE5091_01556</name>
</gene>
<evidence type="ECO:0000313" key="2">
    <source>
        <dbReference type="Proteomes" id="UP000051260"/>
    </source>
</evidence>
<keyword evidence="2" id="KW-1185">Reference proteome</keyword>
<proteinExistence type="predicted"/>
<evidence type="ECO:0000313" key="1">
    <source>
        <dbReference type="EMBL" id="CUJ95561.1"/>
    </source>
</evidence>
<dbReference type="EMBL" id="CYUD01000004">
    <property type="protein sequence ID" value="CUJ95561.1"/>
    <property type="molecule type" value="Genomic_DNA"/>
</dbReference>